<feature type="signal peptide" evidence="1">
    <location>
        <begin position="1"/>
        <end position="29"/>
    </location>
</feature>
<evidence type="ECO:0000256" key="1">
    <source>
        <dbReference type="SAM" id="SignalP"/>
    </source>
</evidence>
<reference evidence="2 3" key="1">
    <citation type="submission" date="2017-12" db="EMBL/GenBank/DDBJ databases">
        <title>Sequencing, de novo assembly and annotation of complete genome of a new Thraustochytrid species, strain FCC1311.</title>
        <authorList>
            <person name="Sedici K."/>
            <person name="Godart F."/>
            <person name="Aiese Cigliano R."/>
            <person name="Sanseverino W."/>
            <person name="Barakat M."/>
            <person name="Ortet P."/>
            <person name="Marechal E."/>
            <person name="Cagnac O."/>
            <person name="Amato A."/>
        </authorList>
    </citation>
    <scope>NUCLEOTIDE SEQUENCE [LARGE SCALE GENOMIC DNA]</scope>
</reference>
<dbReference type="Proteomes" id="UP000241890">
    <property type="component" value="Unassembled WGS sequence"/>
</dbReference>
<keyword evidence="1" id="KW-0732">Signal</keyword>
<protein>
    <submittedName>
        <fullName evidence="2">Uncharacterized protein</fullName>
    </submittedName>
</protein>
<sequence length="272" mass="30546">MGEMSAAENSAPLLHAFTTLAVSLGLGDAIPYPSAAYETPRPLPQASSFVALDTAAQHLLHEDQDTTEASTDTVPGTCCYMVLIEMGKRHIYAGPQWAKYFLPLEAMQQISNAKPGYYKFWLDVVSDPDERARRLHRCLRGWLDVPVVYDDNGRESFWHFCGTIADVSVRDRSGRVWMVDIDEFDVFVCGPPTRLRHSIRLHNFRAQRAAPEKVAEPLESGEAILRTVPGQETQVFDWDAMEIEPLDAPEIMGPLHDYLTDPNNPFKLDELG</sequence>
<feature type="chain" id="PRO_5015312799" evidence="1">
    <location>
        <begin position="30"/>
        <end position="272"/>
    </location>
</feature>
<dbReference type="InParanoid" id="A0A2R5GPH4"/>
<accession>A0A2R5GPH4</accession>
<evidence type="ECO:0000313" key="2">
    <source>
        <dbReference type="EMBL" id="GBG30231.1"/>
    </source>
</evidence>
<comment type="caution">
    <text evidence="2">The sequence shown here is derived from an EMBL/GenBank/DDBJ whole genome shotgun (WGS) entry which is preliminary data.</text>
</comment>
<evidence type="ECO:0000313" key="3">
    <source>
        <dbReference type="Proteomes" id="UP000241890"/>
    </source>
</evidence>
<name>A0A2R5GPH4_9STRA</name>
<organism evidence="2 3">
    <name type="scientific">Hondaea fermentalgiana</name>
    <dbReference type="NCBI Taxonomy" id="2315210"/>
    <lineage>
        <taxon>Eukaryota</taxon>
        <taxon>Sar</taxon>
        <taxon>Stramenopiles</taxon>
        <taxon>Bigyra</taxon>
        <taxon>Labyrinthulomycetes</taxon>
        <taxon>Thraustochytrida</taxon>
        <taxon>Thraustochytriidae</taxon>
        <taxon>Hondaea</taxon>
    </lineage>
</organism>
<dbReference type="AlphaFoldDB" id="A0A2R5GPH4"/>
<keyword evidence="3" id="KW-1185">Reference proteome</keyword>
<proteinExistence type="predicted"/>
<gene>
    <name evidence="2" type="ORF">FCC1311_064512</name>
</gene>
<dbReference type="EMBL" id="BEYU01000073">
    <property type="protein sequence ID" value="GBG30231.1"/>
    <property type="molecule type" value="Genomic_DNA"/>
</dbReference>